<feature type="signal peptide" evidence="1">
    <location>
        <begin position="1"/>
        <end position="21"/>
    </location>
</feature>
<dbReference type="Proteomes" id="UP000030907">
    <property type="component" value="Chromosome"/>
</dbReference>
<evidence type="ECO:0000313" key="2">
    <source>
        <dbReference type="EMBL" id="AJA09818.1"/>
    </source>
</evidence>
<gene>
    <name evidence="2" type="ORF">SKP52_14680</name>
</gene>
<dbReference type="HOGENOM" id="CLU_2059912_0_0_5"/>
<dbReference type="RefSeq" id="WP_039575846.1">
    <property type="nucleotide sequence ID" value="NZ_CP009122.1"/>
</dbReference>
<evidence type="ECO:0000256" key="1">
    <source>
        <dbReference type="SAM" id="SignalP"/>
    </source>
</evidence>
<evidence type="ECO:0008006" key="4">
    <source>
        <dbReference type="Google" id="ProtNLM"/>
    </source>
</evidence>
<evidence type="ECO:0000313" key="3">
    <source>
        <dbReference type="Proteomes" id="UP000030907"/>
    </source>
</evidence>
<dbReference type="OrthoDB" id="7585265at2"/>
<accession>A0A0A7PKR2</accession>
<proteinExistence type="predicted"/>
<sequence length="119" mass="13000">MRRNYIVAAIVAATIAVPALGADVAGLMKAKPVFSTQTNKNIYDLERCMIEVDAPIMPHVYRQPDRPQRTLFVWDGGGGVGGVSAAAQLDGIENTKMTFWGREKILRRIQPCIELANSG</sequence>
<organism evidence="2 3">
    <name type="scientific">Sphingopyxis fribergensis</name>
    <dbReference type="NCBI Taxonomy" id="1515612"/>
    <lineage>
        <taxon>Bacteria</taxon>
        <taxon>Pseudomonadati</taxon>
        <taxon>Pseudomonadota</taxon>
        <taxon>Alphaproteobacteria</taxon>
        <taxon>Sphingomonadales</taxon>
        <taxon>Sphingomonadaceae</taxon>
        <taxon>Sphingopyxis</taxon>
    </lineage>
</organism>
<feature type="chain" id="PRO_5002030793" description="Secreted protein" evidence="1">
    <location>
        <begin position="22"/>
        <end position="119"/>
    </location>
</feature>
<keyword evidence="1" id="KW-0732">Signal</keyword>
<reference evidence="2 3" key="1">
    <citation type="journal article" date="2015" name="Int. J. Syst. Evol. Microbiol.">
        <title>Description of Sphingopyxis fribergensis sp. nov. - a soil bacterium with the ability to degrade styrene and phenylacetic acid.</title>
        <authorList>
            <person name="Oelschlagel M."/>
            <person name="Ruckert C."/>
            <person name="Kalinowski J."/>
            <person name="Schmidt G."/>
            <person name="Schlomann M."/>
            <person name="Tischler D."/>
        </authorList>
    </citation>
    <scope>NUCLEOTIDE SEQUENCE [LARGE SCALE GENOMIC DNA]</scope>
    <source>
        <strain evidence="2 3">Kp5.2</strain>
    </source>
</reference>
<dbReference type="STRING" id="1515612.SKP52_14680"/>
<dbReference type="AlphaFoldDB" id="A0A0A7PKR2"/>
<protein>
    <recommendedName>
        <fullName evidence="4">Secreted protein</fullName>
    </recommendedName>
</protein>
<dbReference type="EMBL" id="CP009122">
    <property type="protein sequence ID" value="AJA09818.1"/>
    <property type="molecule type" value="Genomic_DNA"/>
</dbReference>
<dbReference type="KEGG" id="sphk:SKP52_14680"/>
<keyword evidence="3" id="KW-1185">Reference proteome</keyword>
<name>A0A0A7PKR2_9SPHN</name>